<comment type="caution">
    <text evidence="1">The sequence shown here is derived from an EMBL/GenBank/DDBJ whole genome shotgun (WGS) entry which is preliminary data.</text>
</comment>
<protein>
    <submittedName>
        <fullName evidence="1">Uncharacterized protein</fullName>
    </submittedName>
</protein>
<name>A0AAD7C9G9_MYCRO</name>
<dbReference type="AlphaFoldDB" id="A0AAD7C9G9"/>
<organism evidence="1 2">
    <name type="scientific">Mycena rosella</name>
    <name type="common">Pink bonnet</name>
    <name type="synonym">Agaricus rosellus</name>
    <dbReference type="NCBI Taxonomy" id="1033263"/>
    <lineage>
        <taxon>Eukaryota</taxon>
        <taxon>Fungi</taxon>
        <taxon>Dikarya</taxon>
        <taxon>Basidiomycota</taxon>
        <taxon>Agaricomycotina</taxon>
        <taxon>Agaricomycetes</taxon>
        <taxon>Agaricomycetidae</taxon>
        <taxon>Agaricales</taxon>
        <taxon>Marasmiineae</taxon>
        <taxon>Mycenaceae</taxon>
        <taxon>Mycena</taxon>
    </lineage>
</organism>
<keyword evidence="2" id="KW-1185">Reference proteome</keyword>
<reference evidence="1" key="1">
    <citation type="submission" date="2023-03" db="EMBL/GenBank/DDBJ databases">
        <title>Massive genome expansion in bonnet fungi (Mycena s.s.) driven by repeated elements and novel gene families across ecological guilds.</title>
        <authorList>
            <consortium name="Lawrence Berkeley National Laboratory"/>
            <person name="Harder C.B."/>
            <person name="Miyauchi S."/>
            <person name="Viragh M."/>
            <person name="Kuo A."/>
            <person name="Thoen E."/>
            <person name="Andreopoulos B."/>
            <person name="Lu D."/>
            <person name="Skrede I."/>
            <person name="Drula E."/>
            <person name="Henrissat B."/>
            <person name="Morin E."/>
            <person name="Kohler A."/>
            <person name="Barry K."/>
            <person name="LaButti K."/>
            <person name="Morin E."/>
            <person name="Salamov A."/>
            <person name="Lipzen A."/>
            <person name="Mereny Z."/>
            <person name="Hegedus B."/>
            <person name="Baldrian P."/>
            <person name="Stursova M."/>
            <person name="Weitz H."/>
            <person name="Taylor A."/>
            <person name="Grigoriev I.V."/>
            <person name="Nagy L.G."/>
            <person name="Martin F."/>
            <person name="Kauserud H."/>
        </authorList>
    </citation>
    <scope>NUCLEOTIDE SEQUENCE</scope>
    <source>
        <strain evidence="1">CBHHK067</strain>
    </source>
</reference>
<proteinExistence type="predicted"/>
<evidence type="ECO:0000313" key="1">
    <source>
        <dbReference type="EMBL" id="KAJ7642860.1"/>
    </source>
</evidence>
<gene>
    <name evidence="1" type="ORF">B0H17DRAFT_1339176</name>
</gene>
<accession>A0AAD7C9G9</accession>
<dbReference type="EMBL" id="JARKIE010000413">
    <property type="protein sequence ID" value="KAJ7642860.1"/>
    <property type="molecule type" value="Genomic_DNA"/>
</dbReference>
<dbReference type="Proteomes" id="UP001221757">
    <property type="component" value="Unassembled WGS sequence"/>
</dbReference>
<evidence type="ECO:0000313" key="2">
    <source>
        <dbReference type="Proteomes" id="UP001221757"/>
    </source>
</evidence>
<sequence>MVLTRRAYKAISRWLPNEIITEIIQATPPSDQASLCRAGKLFHALCLPLLYRVVDLKTDASVTAAFCSTIISNETIAGIVRSFTGFEGPGRLRVDLLRALVGLEGLTVNLSELHGEDFKELLRWTFPNLVQCTLWINHTDWFSTQREDTMASFLIRHPRLENICVEDWCTLVPRPSKSARIPLLQLQHLRCPVEMVPSINARALKKARIYWESLDEVVERTFVAFKSMTCPDVPFVLSNVGGDNHFKEIVNSVSRNIPHTKTLQLFLSQLHIIHDDVIRDIEKCLPIFTGLTFLSIEYMSRHRTSYNPTAPTLHDEEEARIRVISLAAACSTLEACCLHRYAWRKVAGVWEKYSLEDFKALAGISWTDHEI</sequence>